<evidence type="ECO:0000313" key="3">
    <source>
        <dbReference type="Proteomes" id="UP000193346"/>
    </source>
</evidence>
<reference evidence="2 3" key="1">
    <citation type="submission" date="2017-01" db="EMBL/GenBank/DDBJ databases">
        <authorList>
            <person name="Wolfgang W.J."/>
            <person name="Cole J."/>
            <person name="Wroblewski D."/>
            <person name="Mcginnis J."/>
            <person name="Musser K.A."/>
        </authorList>
    </citation>
    <scope>NUCLEOTIDE SEQUENCE [LARGE SCALE GENOMIC DNA]</scope>
    <source>
        <strain evidence="2 3">93087</strain>
    </source>
</reference>
<keyword evidence="1" id="KW-1133">Transmembrane helix</keyword>
<keyword evidence="3" id="KW-1185">Reference proteome</keyword>
<proteinExistence type="predicted"/>
<comment type="caution">
    <text evidence="2">The sequence shown here is derived from an EMBL/GenBank/DDBJ whole genome shotgun (WGS) entry which is preliminary data.</text>
</comment>
<dbReference type="Proteomes" id="UP000193346">
    <property type="component" value="Unassembled WGS sequence"/>
</dbReference>
<protein>
    <submittedName>
        <fullName evidence="2">Pesticidal protein Cry5Aa</fullName>
    </submittedName>
</protein>
<sequence>MKMLLGIGVVWALVLVAYFNRDSNIAPAIMMILIFPAALFAVACSGRRRDWYDD</sequence>
<evidence type="ECO:0000256" key="1">
    <source>
        <dbReference type="SAM" id="Phobius"/>
    </source>
</evidence>
<evidence type="ECO:0000313" key="2">
    <source>
        <dbReference type="EMBL" id="OSI25813.1"/>
    </source>
</evidence>
<name>A0ABX3WHX3_9NEIS</name>
<organism evidence="2 3">
    <name type="scientific">Neisseria dumasiana</name>
    <dbReference type="NCBI Taxonomy" id="1931275"/>
    <lineage>
        <taxon>Bacteria</taxon>
        <taxon>Pseudomonadati</taxon>
        <taxon>Pseudomonadota</taxon>
        <taxon>Betaproteobacteria</taxon>
        <taxon>Neisseriales</taxon>
        <taxon>Neisseriaceae</taxon>
        <taxon>Neisseria</taxon>
    </lineage>
</organism>
<keyword evidence="1" id="KW-0812">Transmembrane</keyword>
<gene>
    <name evidence="2" type="ORF">BV913_12180</name>
</gene>
<accession>A0ABX3WHX3</accession>
<feature type="transmembrane region" description="Helical" evidence="1">
    <location>
        <begin position="29"/>
        <end position="46"/>
    </location>
</feature>
<keyword evidence="1" id="KW-0472">Membrane</keyword>
<dbReference type="EMBL" id="MTAC01000056">
    <property type="protein sequence ID" value="OSI25813.1"/>
    <property type="molecule type" value="Genomic_DNA"/>
</dbReference>
<dbReference type="RefSeq" id="WP_085390655.1">
    <property type="nucleotide sequence ID" value="NZ_CP091509.1"/>
</dbReference>